<name>A0A9K3PY94_9STRA</name>
<evidence type="ECO:0000256" key="1">
    <source>
        <dbReference type="SAM" id="MobiDB-lite"/>
    </source>
</evidence>
<comment type="caution">
    <text evidence="2">The sequence shown here is derived from an EMBL/GenBank/DDBJ whole genome shotgun (WGS) entry which is preliminary data.</text>
</comment>
<dbReference type="AlphaFoldDB" id="A0A9K3PY94"/>
<keyword evidence="3" id="KW-1185">Reference proteome</keyword>
<proteinExistence type="predicted"/>
<reference evidence="2" key="1">
    <citation type="journal article" date="2021" name="Sci. Rep.">
        <title>Diploid genomic architecture of Nitzschia inconspicua, an elite biomass production diatom.</title>
        <authorList>
            <person name="Oliver A."/>
            <person name="Podell S."/>
            <person name="Pinowska A."/>
            <person name="Traller J.C."/>
            <person name="Smith S.R."/>
            <person name="McClure R."/>
            <person name="Beliaev A."/>
            <person name="Bohutskyi P."/>
            <person name="Hill E.A."/>
            <person name="Rabines A."/>
            <person name="Zheng H."/>
            <person name="Allen L.Z."/>
            <person name="Kuo A."/>
            <person name="Grigoriev I.V."/>
            <person name="Allen A.E."/>
            <person name="Hazlebeck D."/>
            <person name="Allen E.E."/>
        </authorList>
    </citation>
    <scope>NUCLEOTIDE SEQUENCE</scope>
    <source>
        <strain evidence="2">Hildebrandi</strain>
    </source>
</reference>
<dbReference type="Proteomes" id="UP000693970">
    <property type="component" value="Unassembled WGS sequence"/>
</dbReference>
<accession>A0A9K3PY94</accession>
<reference evidence="2" key="2">
    <citation type="submission" date="2021-04" db="EMBL/GenBank/DDBJ databases">
        <authorList>
            <person name="Podell S."/>
        </authorList>
    </citation>
    <scope>NUCLEOTIDE SEQUENCE</scope>
    <source>
        <strain evidence="2">Hildebrandi</strain>
    </source>
</reference>
<feature type="region of interest" description="Disordered" evidence="1">
    <location>
        <begin position="22"/>
        <end position="59"/>
    </location>
</feature>
<organism evidence="2 3">
    <name type="scientific">Nitzschia inconspicua</name>
    <dbReference type="NCBI Taxonomy" id="303405"/>
    <lineage>
        <taxon>Eukaryota</taxon>
        <taxon>Sar</taxon>
        <taxon>Stramenopiles</taxon>
        <taxon>Ochrophyta</taxon>
        <taxon>Bacillariophyta</taxon>
        <taxon>Bacillariophyceae</taxon>
        <taxon>Bacillariophycidae</taxon>
        <taxon>Bacillariales</taxon>
        <taxon>Bacillariaceae</taxon>
        <taxon>Nitzschia</taxon>
    </lineage>
</organism>
<evidence type="ECO:0000313" key="2">
    <source>
        <dbReference type="EMBL" id="KAG7363745.1"/>
    </source>
</evidence>
<dbReference type="OrthoDB" id="42292at2759"/>
<gene>
    <name evidence="2" type="ORF">IV203_027106</name>
</gene>
<protein>
    <submittedName>
        <fullName evidence="2">Uncharacterized protein</fullName>
    </submittedName>
</protein>
<evidence type="ECO:0000313" key="3">
    <source>
        <dbReference type="Proteomes" id="UP000693970"/>
    </source>
</evidence>
<sequence>MPPYSEYSNSSSSAVDEAVIATTPGVSQKGTMEDEATCSTTIDKRSSFSSTDSRTLRRSSSKRVSFHEDLCIVEFPYVVGDNPCCSSGAPLSMDWKHQQKVTVSLEEFDAERHPQRRSKNNLALSASERHHRLLNSGCPRDDIVRADRQRQKCRRQRQATKDALELDDTIQMFVTLASRTKRVYKKIIGKGRSASNAPKIVRKM</sequence>
<dbReference type="EMBL" id="JAGRRH010000010">
    <property type="protein sequence ID" value="KAG7363745.1"/>
    <property type="molecule type" value="Genomic_DNA"/>
</dbReference>